<dbReference type="Pfam" id="PF07610">
    <property type="entry name" value="DUF1573"/>
    <property type="match status" value="1"/>
</dbReference>
<dbReference type="PANTHER" id="PTHR37833">
    <property type="entry name" value="LIPOPROTEIN-RELATED"/>
    <property type="match status" value="1"/>
</dbReference>
<accession>A0A550J7M8</accession>
<dbReference type="AlphaFoldDB" id="A0A550J7M8"/>
<proteinExistence type="predicted"/>
<dbReference type="RefSeq" id="WP_092054037.1">
    <property type="nucleotide sequence ID" value="NZ_FOJJ01000004.1"/>
</dbReference>
<evidence type="ECO:0000313" key="1">
    <source>
        <dbReference type="EMBL" id="TRO79132.1"/>
    </source>
</evidence>
<dbReference type="Proteomes" id="UP000317155">
    <property type="component" value="Unassembled WGS sequence"/>
</dbReference>
<dbReference type="OrthoDB" id="5506770at2"/>
<protein>
    <submittedName>
        <fullName evidence="1">DUF1573 domain-containing protein</fullName>
    </submittedName>
</protein>
<dbReference type="EMBL" id="VJVV01000012">
    <property type="protein sequence ID" value="TRO79132.1"/>
    <property type="molecule type" value="Genomic_DNA"/>
</dbReference>
<dbReference type="InterPro" id="IPR013783">
    <property type="entry name" value="Ig-like_fold"/>
</dbReference>
<keyword evidence="2" id="KW-1185">Reference proteome</keyword>
<name>A0A550J7M8_9BACT</name>
<sequence>MHRISLLLMTGLMLVWGMAAYAGEAKILVEKGDFDFGEIFEGQKVEHIFRFQNAGDEPLIIDRVRSSCGCTVALLSAKIVAPGDVAELKTTFDSNRFGGAVVKTIYLYSNDPLQQVTELHLRGTVKREIVLTPARLDLSSLAAGSTRQVDVRLVNQSPRAIVLSSLQTTTPEISAELTADTLEPNQEVILKVRVTPKEAGTRLSGYILLKTDSDYLPELRLPVYGMVAPAKGK</sequence>
<reference evidence="1 2" key="1">
    <citation type="submission" date="2019-07" db="EMBL/GenBank/DDBJ databases">
        <title>Insights of Desulfuromonas acetexigens electromicrobiology.</title>
        <authorList>
            <person name="Katuri K."/>
            <person name="Sapireddy V."/>
            <person name="Shaw D.R."/>
            <person name="Saikaly P."/>
        </authorList>
    </citation>
    <scope>NUCLEOTIDE SEQUENCE [LARGE SCALE GENOMIC DNA]</scope>
    <source>
        <strain evidence="1 2">2873</strain>
    </source>
</reference>
<dbReference type="InterPro" id="IPR011467">
    <property type="entry name" value="DUF1573"/>
</dbReference>
<gene>
    <name evidence="1" type="ORF">FL622_14220</name>
</gene>
<dbReference type="Gene3D" id="2.60.40.10">
    <property type="entry name" value="Immunoglobulins"/>
    <property type="match status" value="2"/>
</dbReference>
<evidence type="ECO:0000313" key="2">
    <source>
        <dbReference type="Proteomes" id="UP000317155"/>
    </source>
</evidence>
<dbReference type="PANTHER" id="PTHR37833:SF1">
    <property type="entry name" value="SIGNAL PEPTIDE PROTEIN"/>
    <property type="match status" value="1"/>
</dbReference>
<comment type="caution">
    <text evidence="1">The sequence shown here is derived from an EMBL/GenBank/DDBJ whole genome shotgun (WGS) entry which is preliminary data.</text>
</comment>
<organism evidence="1 2">
    <name type="scientific">Trichloromonas acetexigens</name>
    <dbReference type="NCBI Taxonomy" id="38815"/>
    <lineage>
        <taxon>Bacteria</taxon>
        <taxon>Pseudomonadati</taxon>
        <taxon>Thermodesulfobacteriota</taxon>
        <taxon>Desulfuromonadia</taxon>
        <taxon>Desulfuromonadales</taxon>
        <taxon>Trichloromonadaceae</taxon>
        <taxon>Trichloromonas</taxon>
    </lineage>
</organism>